<dbReference type="InterPro" id="IPR000999">
    <property type="entry name" value="RNase_III_dom"/>
</dbReference>
<evidence type="ECO:0000259" key="9">
    <source>
        <dbReference type="PROSITE" id="PS51194"/>
    </source>
</evidence>
<dbReference type="GO" id="GO:0005524">
    <property type="term" value="F:ATP binding"/>
    <property type="evidence" value="ECO:0007669"/>
    <property type="project" value="UniProtKB-KW"/>
</dbReference>
<dbReference type="GO" id="GO:0004525">
    <property type="term" value="F:ribonuclease III activity"/>
    <property type="evidence" value="ECO:0007669"/>
    <property type="project" value="InterPro"/>
</dbReference>
<keyword evidence="12" id="KW-1185">Reference proteome</keyword>
<dbReference type="InterPro" id="IPR027417">
    <property type="entry name" value="P-loop_NTPase"/>
</dbReference>
<dbReference type="PROSITE" id="PS51327">
    <property type="entry name" value="DICER_DSRBF"/>
    <property type="match status" value="1"/>
</dbReference>
<dbReference type="OrthoDB" id="416741at2759"/>
<comment type="similarity">
    <text evidence="6">Belongs to the helicase family. Dicer subfamily.</text>
</comment>
<evidence type="ECO:0000313" key="11">
    <source>
        <dbReference type="EMBL" id="KAF9466235.1"/>
    </source>
</evidence>
<dbReference type="SMART" id="SM00487">
    <property type="entry name" value="DEXDc"/>
    <property type="match status" value="1"/>
</dbReference>
<accession>A0A9P5YEL0</accession>
<dbReference type="Gene3D" id="1.10.1520.10">
    <property type="entry name" value="Ribonuclease III domain"/>
    <property type="match status" value="2"/>
</dbReference>
<evidence type="ECO:0000313" key="12">
    <source>
        <dbReference type="Proteomes" id="UP000807353"/>
    </source>
</evidence>
<dbReference type="PROSITE" id="PS50142">
    <property type="entry name" value="RNASE_3_2"/>
    <property type="match status" value="2"/>
</dbReference>
<dbReference type="InterPro" id="IPR001650">
    <property type="entry name" value="Helicase_C-like"/>
</dbReference>
<evidence type="ECO:0000256" key="2">
    <source>
        <dbReference type="ARBA" id="ARBA00022741"/>
    </source>
</evidence>
<reference evidence="11" key="1">
    <citation type="submission" date="2020-11" db="EMBL/GenBank/DDBJ databases">
        <authorList>
            <consortium name="DOE Joint Genome Institute"/>
            <person name="Ahrendt S."/>
            <person name="Riley R."/>
            <person name="Andreopoulos W."/>
            <person name="Labutti K."/>
            <person name="Pangilinan J."/>
            <person name="Ruiz-Duenas F.J."/>
            <person name="Barrasa J.M."/>
            <person name="Sanchez-Garcia M."/>
            <person name="Camarero S."/>
            <person name="Miyauchi S."/>
            <person name="Serrano A."/>
            <person name="Linde D."/>
            <person name="Babiker R."/>
            <person name="Drula E."/>
            <person name="Ayuso-Fernandez I."/>
            <person name="Pacheco R."/>
            <person name="Padilla G."/>
            <person name="Ferreira P."/>
            <person name="Barriuso J."/>
            <person name="Kellner H."/>
            <person name="Castanera R."/>
            <person name="Alfaro M."/>
            <person name="Ramirez L."/>
            <person name="Pisabarro A.G."/>
            <person name="Kuo A."/>
            <person name="Tritt A."/>
            <person name="Lipzen A."/>
            <person name="He G."/>
            <person name="Yan M."/>
            <person name="Ng V."/>
            <person name="Cullen D."/>
            <person name="Martin F."/>
            <person name="Rosso M.-N."/>
            <person name="Henrissat B."/>
            <person name="Hibbett D."/>
            <person name="Martinez A.T."/>
            <person name="Grigoriev I.V."/>
        </authorList>
    </citation>
    <scope>NUCLEOTIDE SEQUENCE</scope>
    <source>
        <strain evidence="11">CBS 247.69</strain>
    </source>
</reference>
<dbReference type="GO" id="GO:0005737">
    <property type="term" value="C:cytoplasm"/>
    <property type="evidence" value="ECO:0007669"/>
    <property type="project" value="TreeGrafter"/>
</dbReference>
<dbReference type="GO" id="GO:0004386">
    <property type="term" value="F:helicase activity"/>
    <property type="evidence" value="ECO:0007669"/>
    <property type="project" value="UniProtKB-KW"/>
</dbReference>
<dbReference type="SUPFAM" id="SSF52540">
    <property type="entry name" value="P-loop containing nucleoside triphosphate hydrolases"/>
    <property type="match status" value="1"/>
</dbReference>
<evidence type="ECO:0000256" key="4">
    <source>
        <dbReference type="ARBA" id="ARBA00022806"/>
    </source>
</evidence>
<sequence length="1428" mass="161288">MSIILDNLVPRSYQEEVFERAQKGNVIAAMNTGSGKTLISLLLIKWISAQAVSRGKVIIFLVPKVTLVEQQGNFIDRNTPLRVIKLHGALDIDLTDRLGWRKRFAEHDVFVMTAQIFLNMLTHSIWTVDKVSLMIFDECHHTRKNHPYNGIMREYFQIKETSLRPKIFGMTASPIWSPRDVVGSLLALEANMNAKVMSVRVHVDELKENSPKPVEIIKEYSFPPETYDYPSPTIWMALGIFDYALWDRLQIPWDNIGVRYYATLSNLGPYAASYFLYIEMQQHISRNLKEHNEAMRIMNYDIDMDLLPPSLPVLTPLPPDFFVVQDILLDFEPFFTDGSEHDYPPVPVPLHWCSPKVQVLVDILLAYHSSTFQGIVFVEQRQIAASLARILCAIPELKGIIKSMALVGQGVGNDGIVKATPGGQSNALNMFRERKINLLIATSVAEEGLDFPACDLVVRFDSLHHLVGYVQSRGRARNKASTFIIMMQKGDMSHLSRYQTLKEGEPEVNKAYQTRHVEDKEKEDIEVDEMDEDDQTSPADIAQRERYVVPSSGAVLTYDNAINLLSYLCSLIPRDSFTPQHRLKFTGDFEATLHLPRSIPLSPEQLTYLGPPRRSKKEARRAAAFMAVKRLHELDVFDEFLLPTTSARGKLDKDIDGHAVKNVSQVPNMMEVQVVDPWTVGPRLWLHNIYIDDRLVAGLVTGTMLPSVNVRSGASIVRTDDGKVMVFRSEEDELQKRERMRKFTNLGIWLRVTARPCVQPPSLFVVPLIAKWQPDYDAIDRLLMTPRGTQDWNKIGESDYDNLIVMNDNEFGRPRLLRRIRTDLTPMSIPPPGSVESLFPTYHEYFIHRWTRKRWTARVPLVGSLVETIILPRYFDGTYPLNPQGHDKPVMLTVPMGGLIPQGCLRWFPMNRGVSQAFEVLPALCHRVTDIYRVWRARLSLSLPPIDTDTFVEALTLPSTDAGYSNQRMETLGDAVLELCTTVYLFNKYPHRHEGQLSVLRQGAISNRFLLARAKEIDLERFITSETQSVHTWRYVEPAESESFAQRRALRCYPRRSLQDCMEATLGAAFLTGGIQMALHTGEALGLNFGGTTPWSLRYSRNPELSPASSFFSALEEKLGYTFHRSELLLEAVTHPSFTHESSGPSYQRLEFLGDALLDLVVCHYLYRKFPEATSHQLAWPKTRAICAPALATLGIKYLDLHKFMLINRFDLTKAIDRYTPLLQATTGEEIVKRGWRYDPPKAISDVFESVMGAVFVDSGFNYERAAAVVEHVMDDILQELSPSLPLDPISGLVEWLASSGCTKASFVKKVKLSGGIPSEGISVLVHDTTVAGPIVAISLTVAKFMASERALTILSDPEAEKSLARVCTCNISTDIKRSAAFEDGTLRLEEKDDYTGPTSEEIITESASDLEDVEEVVTMLTQVDLLT</sequence>
<comment type="caution">
    <text evidence="11">The sequence shown here is derived from an EMBL/GenBank/DDBJ whole genome shotgun (WGS) entry which is preliminary data.</text>
</comment>
<dbReference type="InterPro" id="IPR038248">
    <property type="entry name" value="Dicer_dimer_sf"/>
</dbReference>
<evidence type="ECO:0000259" key="8">
    <source>
        <dbReference type="PROSITE" id="PS51192"/>
    </source>
</evidence>
<dbReference type="GO" id="GO:0030422">
    <property type="term" value="P:siRNA processing"/>
    <property type="evidence" value="ECO:0007669"/>
    <property type="project" value="TreeGrafter"/>
</dbReference>
<dbReference type="Gene3D" id="3.30.160.380">
    <property type="entry name" value="Dicer dimerisation domain"/>
    <property type="match status" value="1"/>
</dbReference>
<feature type="domain" description="Helicase C-terminal" evidence="9">
    <location>
        <begin position="359"/>
        <end position="533"/>
    </location>
</feature>
<dbReference type="SMART" id="SM00490">
    <property type="entry name" value="HELICc"/>
    <property type="match status" value="1"/>
</dbReference>
<dbReference type="InterPro" id="IPR036389">
    <property type="entry name" value="RNase_III_sf"/>
</dbReference>
<dbReference type="PANTHER" id="PTHR14950">
    <property type="entry name" value="DICER-RELATED"/>
    <property type="match status" value="1"/>
</dbReference>
<evidence type="ECO:0000256" key="5">
    <source>
        <dbReference type="ARBA" id="ARBA00022840"/>
    </source>
</evidence>
<dbReference type="PANTHER" id="PTHR14950:SF37">
    <property type="entry name" value="ENDORIBONUCLEASE DICER"/>
    <property type="match status" value="1"/>
</dbReference>
<dbReference type="PROSITE" id="PS51192">
    <property type="entry name" value="HELICASE_ATP_BIND_1"/>
    <property type="match status" value="1"/>
</dbReference>
<dbReference type="Pfam" id="PF00270">
    <property type="entry name" value="DEAD"/>
    <property type="match status" value="1"/>
</dbReference>
<dbReference type="InterPro" id="IPR014001">
    <property type="entry name" value="Helicase_ATP-bd"/>
</dbReference>
<dbReference type="GO" id="GO:0005634">
    <property type="term" value="C:nucleus"/>
    <property type="evidence" value="ECO:0007669"/>
    <property type="project" value="TreeGrafter"/>
</dbReference>
<dbReference type="SMART" id="SM00535">
    <property type="entry name" value="RIBOc"/>
    <property type="match status" value="2"/>
</dbReference>
<evidence type="ECO:0000256" key="6">
    <source>
        <dbReference type="PROSITE-ProRule" id="PRU00657"/>
    </source>
</evidence>
<proteinExistence type="inferred from homology"/>
<dbReference type="InterPro" id="IPR005034">
    <property type="entry name" value="Dicer_dimerisation"/>
</dbReference>
<keyword evidence="4" id="KW-0347">Helicase</keyword>
<dbReference type="Pfam" id="PF03368">
    <property type="entry name" value="Dicer_dimer"/>
    <property type="match status" value="1"/>
</dbReference>
<evidence type="ECO:0000256" key="1">
    <source>
        <dbReference type="ARBA" id="ARBA00022737"/>
    </source>
</evidence>
<feature type="domain" description="Dicer dsRNA-binding fold" evidence="10">
    <location>
        <begin position="561"/>
        <end position="651"/>
    </location>
</feature>
<dbReference type="EMBL" id="MU150242">
    <property type="protein sequence ID" value="KAF9466235.1"/>
    <property type="molecule type" value="Genomic_DNA"/>
</dbReference>
<gene>
    <name evidence="11" type="ORF">BDZ94DRAFT_1212870</name>
</gene>
<dbReference type="SUPFAM" id="SSF69065">
    <property type="entry name" value="RNase III domain-like"/>
    <property type="match status" value="2"/>
</dbReference>
<evidence type="ECO:0000256" key="3">
    <source>
        <dbReference type="ARBA" id="ARBA00022801"/>
    </source>
</evidence>
<dbReference type="CDD" id="cd18034">
    <property type="entry name" value="DEXHc_dicer"/>
    <property type="match status" value="1"/>
</dbReference>
<organism evidence="11 12">
    <name type="scientific">Collybia nuda</name>
    <dbReference type="NCBI Taxonomy" id="64659"/>
    <lineage>
        <taxon>Eukaryota</taxon>
        <taxon>Fungi</taxon>
        <taxon>Dikarya</taxon>
        <taxon>Basidiomycota</taxon>
        <taxon>Agaricomycotina</taxon>
        <taxon>Agaricomycetes</taxon>
        <taxon>Agaricomycetidae</taxon>
        <taxon>Agaricales</taxon>
        <taxon>Tricholomatineae</taxon>
        <taxon>Clitocybaceae</taxon>
        <taxon>Collybia</taxon>
    </lineage>
</organism>
<name>A0A9P5YEL0_9AGAR</name>
<keyword evidence="5" id="KW-0067">ATP-binding</keyword>
<feature type="domain" description="RNase III" evidence="7">
    <location>
        <begin position="1112"/>
        <end position="1260"/>
    </location>
</feature>
<evidence type="ECO:0000259" key="10">
    <source>
        <dbReference type="PROSITE" id="PS51327"/>
    </source>
</evidence>
<dbReference type="PROSITE" id="PS00517">
    <property type="entry name" value="RNASE_3_1"/>
    <property type="match status" value="1"/>
</dbReference>
<feature type="domain" description="RNase III" evidence="7">
    <location>
        <begin position="932"/>
        <end position="1074"/>
    </location>
</feature>
<dbReference type="Proteomes" id="UP000807353">
    <property type="component" value="Unassembled WGS sequence"/>
</dbReference>
<keyword evidence="3" id="KW-0378">Hydrolase</keyword>
<feature type="domain" description="Helicase ATP-binding" evidence="8">
    <location>
        <begin position="17"/>
        <end position="192"/>
    </location>
</feature>
<keyword evidence="6" id="KW-0694">RNA-binding</keyword>
<protein>
    <submittedName>
        <fullName evidence="11">Uncharacterized protein</fullName>
    </submittedName>
</protein>
<dbReference type="PROSITE" id="PS51194">
    <property type="entry name" value="HELICASE_CTER"/>
    <property type="match status" value="1"/>
</dbReference>
<keyword evidence="1" id="KW-0677">Repeat</keyword>
<dbReference type="Pfam" id="PF00271">
    <property type="entry name" value="Helicase_C"/>
    <property type="match status" value="1"/>
</dbReference>
<dbReference type="CDD" id="cd00593">
    <property type="entry name" value="RIBOc"/>
    <property type="match status" value="2"/>
</dbReference>
<keyword evidence="2" id="KW-0547">Nucleotide-binding</keyword>
<dbReference type="GO" id="GO:0003723">
    <property type="term" value="F:RNA binding"/>
    <property type="evidence" value="ECO:0007669"/>
    <property type="project" value="UniProtKB-UniRule"/>
</dbReference>
<dbReference type="Gene3D" id="3.40.50.300">
    <property type="entry name" value="P-loop containing nucleotide triphosphate hydrolases"/>
    <property type="match status" value="2"/>
</dbReference>
<evidence type="ECO:0000259" key="7">
    <source>
        <dbReference type="PROSITE" id="PS50142"/>
    </source>
</evidence>
<dbReference type="InterPro" id="IPR011545">
    <property type="entry name" value="DEAD/DEAH_box_helicase_dom"/>
</dbReference>
<dbReference type="Pfam" id="PF00636">
    <property type="entry name" value="Ribonuclease_3"/>
    <property type="match status" value="2"/>
</dbReference>